<organism evidence="10 11">
    <name type="scientific">Nakamurella leprariae</name>
    <dbReference type="NCBI Taxonomy" id="2803911"/>
    <lineage>
        <taxon>Bacteria</taxon>
        <taxon>Bacillati</taxon>
        <taxon>Actinomycetota</taxon>
        <taxon>Actinomycetes</taxon>
        <taxon>Nakamurellales</taxon>
        <taxon>Nakamurellaceae</taxon>
        <taxon>Nakamurella</taxon>
    </lineage>
</organism>
<comment type="cofactor">
    <cofactor evidence="8">
        <name>Zn(2+)</name>
        <dbReference type="ChEBI" id="CHEBI:29105"/>
    </cofactor>
    <text evidence="8">Binds 1 zinc ion per subunit.</text>
</comment>
<feature type="binding site" evidence="8">
    <location>
        <position position="89"/>
    </location>
    <ligand>
        <name>Zn(2+)</name>
        <dbReference type="ChEBI" id="CHEBI:29105"/>
        <note>catalytic</note>
    </ligand>
</feature>
<evidence type="ECO:0000256" key="5">
    <source>
        <dbReference type="ARBA" id="ARBA00022801"/>
    </source>
</evidence>
<dbReference type="InterPro" id="IPR016193">
    <property type="entry name" value="Cytidine_deaminase-like"/>
</dbReference>
<evidence type="ECO:0000256" key="6">
    <source>
        <dbReference type="ARBA" id="ARBA00022833"/>
    </source>
</evidence>
<dbReference type="PROSITE" id="PS00903">
    <property type="entry name" value="CYT_DCMP_DEAMINASES_1"/>
    <property type="match status" value="1"/>
</dbReference>
<name>A0A938YC97_9ACTN</name>
<feature type="active site" description="Proton donor" evidence="8">
    <location>
        <position position="58"/>
    </location>
</feature>
<comment type="caution">
    <text evidence="10">The sequence shown here is derived from an EMBL/GenBank/DDBJ whole genome shotgun (WGS) entry which is preliminary data.</text>
</comment>
<comment type="similarity">
    <text evidence="1">Belongs to the cytidine and deoxycytidylate deaminase family. ADAT2 subfamily.</text>
</comment>
<dbReference type="InterPro" id="IPR002125">
    <property type="entry name" value="CMP_dCMP_dom"/>
</dbReference>
<evidence type="ECO:0000313" key="11">
    <source>
        <dbReference type="Proteomes" id="UP000663792"/>
    </source>
</evidence>
<dbReference type="PANTHER" id="PTHR11079">
    <property type="entry name" value="CYTOSINE DEAMINASE FAMILY MEMBER"/>
    <property type="match status" value="1"/>
</dbReference>
<keyword evidence="11" id="KW-1185">Reference proteome</keyword>
<dbReference type="PANTHER" id="PTHR11079:SF202">
    <property type="entry name" value="TRNA-SPECIFIC ADENOSINE DEAMINASE"/>
    <property type="match status" value="1"/>
</dbReference>
<evidence type="ECO:0000256" key="7">
    <source>
        <dbReference type="ARBA" id="ARBA00048045"/>
    </source>
</evidence>
<dbReference type="SUPFAM" id="SSF53927">
    <property type="entry name" value="Cytidine deaminase-like"/>
    <property type="match status" value="1"/>
</dbReference>
<dbReference type="GO" id="GO:0002100">
    <property type="term" value="P:tRNA wobble adenosine to inosine editing"/>
    <property type="evidence" value="ECO:0007669"/>
    <property type="project" value="UniProtKB-UniRule"/>
</dbReference>
<evidence type="ECO:0000259" key="9">
    <source>
        <dbReference type="PROSITE" id="PS51747"/>
    </source>
</evidence>
<comment type="function">
    <text evidence="8">Catalyzes the deamination of adenosine to inosine at the wobble position 34 of tRNA(Arg2).</text>
</comment>
<comment type="catalytic activity">
    <reaction evidence="7 8">
        <text>adenosine(34) in tRNA + H2O + H(+) = inosine(34) in tRNA + NH4(+)</text>
        <dbReference type="Rhea" id="RHEA:43168"/>
        <dbReference type="Rhea" id="RHEA-COMP:10373"/>
        <dbReference type="Rhea" id="RHEA-COMP:10374"/>
        <dbReference type="ChEBI" id="CHEBI:15377"/>
        <dbReference type="ChEBI" id="CHEBI:15378"/>
        <dbReference type="ChEBI" id="CHEBI:28938"/>
        <dbReference type="ChEBI" id="CHEBI:74411"/>
        <dbReference type="ChEBI" id="CHEBI:82852"/>
        <dbReference type="EC" id="3.5.4.33"/>
    </reaction>
</comment>
<dbReference type="CDD" id="cd01285">
    <property type="entry name" value="nucleoside_deaminase"/>
    <property type="match status" value="1"/>
</dbReference>
<keyword evidence="5 8" id="KW-0378">Hydrolase</keyword>
<gene>
    <name evidence="8" type="primary">tadA</name>
    <name evidence="10" type="ORF">JL106_11840</name>
</gene>
<dbReference type="PROSITE" id="PS51747">
    <property type="entry name" value="CYT_DCMP_DEAMINASES_2"/>
    <property type="match status" value="1"/>
</dbReference>
<evidence type="ECO:0000313" key="10">
    <source>
        <dbReference type="EMBL" id="MBM9467972.1"/>
    </source>
</evidence>
<dbReference type="Gene3D" id="3.40.140.10">
    <property type="entry name" value="Cytidine Deaminase, domain 2"/>
    <property type="match status" value="1"/>
</dbReference>
<reference evidence="10" key="1">
    <citation type="submission" date="2021-01" db="EMBL/GenBank/DDBJ databases">
        <title>YIM 132084 draft genome.</title>
        <authorList>
            <person name="An D."/>
        </authorList>
    </citation>
    <scope>NUCLEOTIDE SEQUENCE</scope>
    <source>
        <strain evidence="10">YIM 132084</strain>
    </source>
</reference>
<dbReference type="InterPro" id="IPR016192">
    <property type="entry name" value="APOBEC/CMP_deaminase_Zn-bd"/>
</dbReference>
<accession>A0A938YC97</accession>
<evidence type="ECO:0000256" key="8">
    <source>
        <dbReference type="HAMAP-Rule" id="MF_00972"/>
    </source>
</evidence>
<keyword evidence="3 8" id="KW-0819">tRNA processing</keyword>
<protein>
    <recommendedName>
        <fullName evidence="8">tRNA-specific adenosine deaminase</fullName>
        <ecNumber evidence="8">3.5.4.33</ecNumber>
    </recommendedName>
</protein>
<evidence type="ECO:0000256" key="2">
    <source>
        <dbReference type="ARBA" id="ARBA00011738"/>
    </source>
</evidence>
<dbReference type="EMBL" id="JAERWK010000015">
    <property type="protein sequence ID" value="MBM9467972.1"/>
    <property type="molecule type" value="Genomic_DNA"/>
</dbReference>
<sequence>MADDETLVRSALAVARGAAAGARADVPIGAVVHGPDGAELGRGANVREATGDPTGHAEIVALRAAAAARGGWNLAGCTLAVTVEPCTMCAGALVAARIDRLVFGCWEPKTGAVGSLWDVVRDRRLTHRVSVRGGVLEQECAALLLDFFAGRRGAGGAPAP</sequence>
<dbReference type="Pfam" id="PF00383">
    <property type="entry name" value="dCMP_cyt_deam_1"/>
    <property type="match status" value="1"/>
</dbReference>
<evidence type="ECO:0000256" key="4">
    <source>
        <dbReference type="ARBA" id="ARBA00022723"/>
    </source>
</evidence>
<dbReference type="GO" id="GO:0052717">
    <property type="term" value="F:tRNA-specific adenosine-34 deaminase activity"/>
    <property type="evidence" value="ECO:0007669"/>
    <property type="project" value="UniProtKB-UniRule"/>
</dbReference>
<comment type="subunit">
    <text evidence="2 8">Homodimer.</text>
</comment>
<keyword evidence="6 8" id="KW-0862">Zinc</keyword>
<feature type="binding site" evidence="8">
    <location>
        <position position="86"/>
    </location>
    <ligand>
        <name>Zn(2+)</name>
        <dbReference type="ChEBI" id="CHEBI:29105"/>
        <note>catalytic</note>
    </ligand>
</feature>
<dbReference type="EC" id="3.5.4.33" evidence="8"/>
<feature type="binding site" evidence="8">
    <location>
        <position position="56"/>
    </location>
    <ligand>
        <name>Zn(2+)</name>
        <dbReference type="ChEBI" id="CHEBI:29105"/>
        <note>catalytic</note>
    </ligand>
</feature>
<keyword evidence="4 8" id="KW-0479">Metal-binding</keyword>
<evidence type="ECO:0000256" key="1">
    <source>
        <dbReference type="ARBA" id="ARBA00010669"/>
    </source>
</evidence>
<dbReference type="HAMAP" id="MF_00972">
    <property type="entry name" value="tRNA_aden_deaminase"/>
    <property type="match status" value="1"/>
</dbReference>
<feature type="domain" description="CMP/dCMP-type deaminase" evidence="9">
    <location>
        <begin position="2"/>
        <end position="116"/>
    </location>
</feature>
<dbReference type="InterPro" id="IPR028883">
    <property type="entry name" value="tRNA_aden_deaminase"/>
</dbReference>
<evidence type="ECO:0000256" key="3">
    <source>
        <dbReference type="ARBA" id="ARBA00022694"/>
    </source>
</evidence>
<dbReference type="AlphaFoldDB" id="A0A938YC97"/>
<dbReference type="Proteomes" id="UP000663792">
    <property type="component" value="Unassembled WGS sequence"/>
</dbReference>
<dbReference type="GO" id="GO:0008270">
    <property type="term" value="F:zinc ion binding"/>
    <property type="evidence" value="ECO:0007669"/>
    <property type="project" value="UniProtKB-UniRule"/>
</dbReference>
<proteinExistence type="inferred from homology"/>